<protein>
    <recommendedName>
        <fullName evidence="2">Bacteriophage T5 Orf172 DNA-binding domain-containing protein</fullName>
    </recommendedName>
</protein>
<gene>
    <name evidence="3" type="ORF">PFICI_08238</name>
</gene>
<feature type="region of interest" description="Disordered" evidence="1">
    <location>
        <begin position="145"/>
        <end position="238"/>
    </location>
</feature>
<dbReference type="AlphaFoldDB" id="W3X3X7"/>
<feature type="domain" description="Bacteriophage T5 Orf172 DNA-binding" evidence="2">
    <location>
        <begin position="657"/>
        <end position="736"/>
    </location>
</feature>
<dbReference type="InterPro" id="IPR053006">
    <property type="entry name" value="Meiosis_regulatory"/>
</dbReference>
<dbReference type="InterPro" id="IPR018306">
    <property type="entry name" value="Phage_T5_Orf172_DNA-bd"/>
</dbReference>
<dbReference type="KEGG" id="pfy:PFICI_08238"/>
<dbReference type="STRING" id="1229662.W3X3X7"/>
<reference evidence="4" key="1">
    <citation type="journal article" date="2015" name="BMC Genomics">
        <title>Genomic and transcriptomic analysis of the endophytic fungus Pestalotiopsis fici reveals its lifestyle and high potential for synthesis of natural products.</title>
        <authorList>
            <person name="Wang X."/>
            <person name="Zhang X."/>
            <person name="Liu L."/>
            <person name="Xiang M."/>
            <person name="Wang W."/>
            <person name="Sun X."/>
            <person name="Che Y."/>
            <person name="Guo L."/>
            <person name="Liu G."/>
            <person name="Guo L."/>
            <person name="Wang C."/>
            <person name="Yin W.B."/>
            <person name="Stadler M."/>
            <person name="Zhang X."/>
            <person name="Liu X."/>
        </authorList>
    </citation>
    <scope>NUCLEOTIDE SEQUENCE [LARGE SCALE GENOMIC DNA]</scope>
    <source>
        <strain evidence="4">W106-1 / CGMCC3.15140</strain>
    </source>
</reference>
<dbReference type="OrthoDB" id="3511049at2759"/>
<dbReference type="EMBL" id="KI912113">
    <property type="protein sequence ID" value="ETS80709.1"/>
    <property type="molecule type" value="Genomic_DNA"/>
</dbReference>
<organism evidence="3 4">
    <name type="scientific">Pestalotiopsis fici (strain W106-1 / CGMCC3.15140)</name>
    <dbReference type="NCBI Taxonomy" id="1229662"/>
    <lineage>
        <taxon>Eukaryota</taxon>
        <taxon>Fungi</taxon>
        <taxon>Dikarya</taxon>
        <taxon>Ascomycota</taxon>
        <taxon>Pezizomycotina</taxon>
        <taxon>Sordariomycetes</taxon>
        <taxon>Xylariomycetidae</taxon>
        <taxon>Amphisphaeriales</taxon>
        <taxon>Sporocadaceae</taxon>
        <taxon>Pestalotiopsis</taxon>
    </lineage>
</organism>
<proteinExistence type="predicted"/>
<evidence type="ECO:0000313" key="3">
    <source>
        <dbReference type="EMBL" id="ETS80709.1"/>
    </source>
</evidence>
<keyword evidence="4" id="KW-1185">Reference proteome</keyword>
<accession>W3X3X7</accession>
<dbReference type="RefSeq" id="XP_007835010.1">
    <property type="nucleotide sequence ID" value="XM_007836819.1"/>
</dbReference>
<evidence type="ECO:0000259" key="2">
    <source>
        <dbReference type="SMART" id="SM00974"/>
    </source>
</evidence>
<dbReference type="Proteomes" id="UP000030651">
    <property type="component" value="Unassembled WGS sequence"/>
</dbReference>
<evidence type="ECO:0000313" key="4">
    <source>
        <dbReference type="Proteomes" id="UP000030651"/>
    </source>
</evidence>
<evidence type="ECO:0000256" key="1">
    <source>
        <dbReference type="SAM" id="MobiDB-lite"/>
    </source>
</evidence>
<dbReference type="PANTHER" id="PTHR28094:SF1">
    <property type="entry name" value="MEIOTICALLY UP-REGULATED GENE 113 PROTEIN"/>
    <property type="match status" value="1"/>
</dbReference>
<dbReference type="HOGENOM" id="CLU_352358_0_0_1"/>
<dbReference type="InParanoid" id="W3X3X7"/>
<feature type="compositionally biased region" description="Low complexity" evidence="1">
    <location>
        <begin position="288"/>
        <end position="309"/>
    </location>
</feature>
<dbReference type="PANTHER" id="PTHR28094">
    <property type="entry name" value="MEIOTICALLY UP-REGULATED GENE 113 PROTEIN"/>
    <property type="match status" value="1"/>
</dbReference>
<dbReference type="SMART" id="SM00974">
    <property type="entry name" value="T5orf172"/>
    <property type="match status" value="1"/>
</dbReference>
<name>W3X3X7_PESFW</name>
<dbReference type="Pfam" id="PF10544">
    <property type="entry name" value="T5orf172"/>
    <property type="match status" value="1"/>
</dbReference>
<feature type="region of interest" description="Disordered" evidence="1">
    <location>
        <begin position="285"/>
        <end position="309"/>
    </location>
</feature>
<feature type="compositionally biased region" description="Basic and acidic residues" evidence="1">
    <location>
        <begin position="173"/>
        <end position="182"/>
    </location>
</feature>
<sequence length="798" mass="90718">MSSPMELFLIQDEAKSSWRFAMTADVVKFFFREHKKLRCQARATTTYNKLCGHTLVKNRKLIEKHLQSIHTMAIPSGDFNRVVLTLSDIALCNRVGHKGLVKVQEVRNDWCKKLRSSCTLGSQENNGTAIECHAEWDQHGTSKCWMNGTSDQSPKLHQPITLGPLQPAGIDRNNQESQHDVGEYSEQQPVYSDGEEDKKSLGSFGGPHARLDNSNIPKMPEFPPHGQPRYANSKGEHTSQVLPSVIHPTQDFTTPKKHRQRPELYRSDYYTLPISETFHLGENPWAQSSLDSPDAGSSPGSSDVTSSPLSAYPFPSTIFDEPTAYSTIQDTPPTELNETSRMWDAPPSRHFNDGQSPSLQRWQTGVTPLIYREDAANKTSPPTGFGIDEDSNFEICDGNRVWSNNYKDVSKLLFKRSDPRKNGHDPFLDANLLGAVKRAQTLPIHILKDRTPKWIQRRPERRCSIHELPARQVLRSALTSDEPAVRVFRQRHRRDSLPLNISSEDVLLRFHNADDGAFAEKAELQTYNNEVDSEDDYDEEEIEITDDHKIVGTTTTTHTSCIQTGSSPTKLKPSYPVFERFQLSKNPLRELCIEMRDAINNEKVSRPGYIYCYEHRNQPGHIKIGHVRIPEDRYERDLATCTNLLHQSALESKATQSPTPPHSVITRLKKWNHCGYDIHLLYWSSVVYGAWKIEKLVHGQLAEYREKVVKCEGCNRKHVEWFQVDLQTAKNAVDMWCQFAGLRPYDCGMLKMPWQKISFPGCGFKSTITVETLSGFLDCMGLYLESEKTTMNNEANSG</sequence>
<dbReference type="GeneID" id="19273251"/>
<dbReference type="eggNOG" id="ENOG502RPP8">
    <property type="taxonomic scope" value="Eukaryota"/>
</dbReference>